<proteinExistence type="predicted"/>
<dbReference type="WBParaSite" id="SMUV_0000421201-mRNA-1">
    <property type="protein sequence ID" value="SMUV_0000421201-mRNA-1"/>
    <property type="gene ID" value="SMUV_0000421201"/>
</dbReference>
<evidence type="ECO:0000313" key="3">
    <source>
        <dbReference type="Proteomes" id="UP000046393"/>
    </source>
</evidence>
<dbReference type="PANTHER" id="PTHR21534:SF0">
    <property type="entry name" value="KATANIN-INTERACTING PROTEIN"/>
    <property type="match status" value="1"/>
</dbReference>
<dbReference type="STRING" id="451379.A0A0N5AIG6"/>
<sequence>MAKCFSNTCTDDGICSSPCNSFSEEFEIPELPKGKRIKFILLNSWDDPHYIGLNTIEIFSSSGKRSKIIDAETNARETVGDLYSIFYSDQATSSDRQQLWSARYDKMSCPVYITAVLEHDEHIAMVRIWNYDTTRVHALRGVHDLVILLDDIMIFQGEISCAFTADNELKPLGDTILFTTDEKILEKIAENDICLIDDEVIASSLNMLNADTDFKASVPRQSTPSPPSSHRPLTGVSLKLSSPNKTSETFTYDNNGKLDEKWTLDTSCAESTANDIKVKVLHLELLENWGAPDCIGLTGIQFLSRNGVPLNCKCCITASIRSDIVPRLLNGQTLTRNREDMWLVPYSAGTSPPRITISFPTATPLIGVCFWNYNASLEMSYAGVRKIQLYFDAKPYAQIIELRKAPGFVFFDFVQDIFFNQYLPPPLPEIPVISGFIYQVRLLSTWGDEFYIGLNGIELYDENDELVELQPQNIAAFPESVNILPGVNGDPRTCENLINGINETTCASHMWLTPILPNRCVRVFIVFDYPMAIIKIILYNYTKTPERGVRHVSVSVDDLIVFSGEVPASTTKTTAKLPIMLNE</sequence>
<accession>A0A0N5AIG6</accession>
<evidence type="ECO:0000313" key="4">
    <source>
        <dbReference type="WBParaSite" id="SMUV_0000421201-mRNA-1"/>
    </source>
</evidence>
<dbReference type="Proteomes" id="UP000046393">
    <property type="component" value="Unplaced"/>
</dbReference>
<dbReference type="InterPro" id="IPR026704">
    <property type="entry name" value="KATNIP"/>
</dbReference>
<feature type="region of interest" description="Disordered" evidence="1">
    <location>
        <begin position="216"/>
        <end position="242"/>
    </location>
</feature>
<evidence type="ECO:0000259" key="2">
    <source>
        <dbReference type="Pfam" id="PF14652"/>
    </source>
</evidence>
<dbReference type="Pfam" id="PF14652">
    <property type="entry name" value="DUF4457"/>
    <property type="match status" value="3"/>
</dbReference>
<protein>
    <submittedName>
        <fullName evidence="4">DUF4457 domain-containing protein</fullName>
    </submittedName>
</protein>
<feature type="domain" description="KATNIP" evidence="2">
    <location>
        <begin position="433"/>
        <end position="566"/>
    </location>
</feature>
<name>A0A0N5AIG6_9BILA</name>
<dbReference type="AlphaFoldDB" id="A0A0N5AIG6"/>
<dbReference type="PANTHER" id="PTHR21534">
    <property type="entry name" value="KATANIN-INTERACTING PROTEIN"/>
    <property type="match status" value="1"/>
</dbReference>
<evidence type="ECO:0000256" key="1">
    <source>
        <dbReference type="SAM" id="MobiDB-lite"/>
    </source>
</evidence>
<dbReference type="InterPro" id="IPR027859">
    <property type="entry name" value="KATNIP_dom"/>
</dbReference>
<feature type="domain" description="KATNIP" evidence="2">
    <location>
        <begin position="18"/>
        <end position="160"/>
    </location>
</feature>
<organism evidence="3 4">
    <name type="scientific">Syphacia muris</name>
    <dbReference type="NCBI Taxonomy" id="451379"/>
    <lineage>
        <taxon>Eukaryota</taxon>
        <taxon>Metazoa</taxon>
        <taxon>Ecdysozoa</taxon>
        <taxon>Nematoda</taxon>
        <taxon>Chromadorea</taxon>
        <taxon>Rhabditida</taxon>
        <taxon>Spirurina</taxon>
        <taxon>Oxyuridomorpha</taxon>
        <taxon>Oxyuroidea</taxon>
        <taxon>Oxyuridae</taxon>
        <taxon>Syphacia</taxon>
    </lineage>
</organism>
<reference evidence="4" key="1">
    <citation type="submission" date="2017-02" db="UniProtKB">
        <authorList>
            <consortium name="WormBaseParasite"/>
        </authorList>
    </citation>
    <scope>IDENTIFICATION</scope>
</reference>
<keyword evidence="3" id="KW-1185">Reference proteome</keyword>
<feature type="domain" description="KATNIP" evidence="2">
    <location>
        <begin position="283"/>
        <end position="420"/>
    </location>
</feature>